<evidence type="ECO:0000256" key="1">
    <source>
        <dbReference type="ARBA" id="ARBA00004323"/>
    </source>
</evidence>
<comment type="similarity">
    <text evidence="2 10">Belongs to the glycosyltransferase 31 family.</text>
</comment>
<dbReference type="PANTHER" id="PTHR11214">
    <property type="entry name" value="BETA-1,3-N-ACETYLGLUCOSAMINYLTRANSFERASE"/>
    <property type="match status" value="1"/>
</dbReference>
<feature type="transmembrane region" description="Helical" evidence="10">
    <location>
        <begin position="7"/>
        <end position="24"/>
    </location>
</feature>
<reference evidence="11" key="1">
    <citation type="submission" date="2020-11" db="EMBL/GenBank/DDBJ databases">
        <authorList>
            <person name="Tran Van P."/>
        </authorList>
    </citation>
    <scope>NUCLEOTIDE SEQUENCE</scope>
</reference>
<dbReference type="EMBL" id="OA885438">
    <property type="protein sequence ID" value="CAD7282037.1"/>
    <property type="molecule type" value="Genomic_DNA"/>
</dbReference>
<dbReference type="OrthoDB" id="6356054at2759"/>
<feature type="transmembrane region" description="Helical" evidence="10">
    <location>
        <begin position="44"/>
        <end position="69"/>
    </location>
</feature>
<keyword evidence="7 10" id="KW-1133">Transmembrane helix</keyword>
<keyword evidence="12" id="KW-1185">Reference proteome</keyword>
<evidence type="ECO:0000256" key="2">
    <source>
        <dbReference type="ARBA" id="ARBA00008661"/>
    </source>
</evidence>
<dbReference type="EMBL" id="CAJPEX010003401">
    <property type="protein sequence ID" value="CAG0922189.1"/>
    <property type="molecule type" value="Genomic_DNA"/>
</dbReference>
<dbReference type="EC" id="2.4.1.-" evidence="10"/>
<organism evidence="11">
    <name type="scientific">Notodromas monacha</name>
    <dbReference type="NCBI Taxonomy" id="399045"/>
    <lineage>
        <taxon>Eukaryota</taxon>
        <taxon>Metazoa</taxon>
        <taxon>Ecdysozoa</taxon>
        <taxon>Arthropoda</taxon>
        <taxon>Crustacea</taxon>
        <taxon>Oligostraca</taxon>
        <taxon>Ostracoda</taxon>
        <taxon>Podocopa</taxon>
        <taxon>Podocopida</taxon>
        <taxon>Cypridocopina</taxon>
        <taxon>Cypridoidea</taxon>
        <taxon>Cyprididae</taxon>
        <taxon>Notodromas</taxon>
    </lineage>
</organism>
<keyword evidence="8 10" id="KW-0333">Golgi apparatus</keyword>
<evidence type="ECO:0000256" key="7">
    <source>
        <dbReference type="ARBA" id="ARBA00022989"/>
    </source>
</evidence>
<dbReference type="AlphaFoldDB" id="A0A7R9GGY1"/>
<keyword evidence="5 10" id="KW-0812">Transmembrane</keyword>
<evidence type="ECO:0000256" key="10">
    <source>
        <dbReference type="RuleBase" id="RU363063"/>
    </source>
</evidence>
<dbReference type="GO" id="GO:0016758">
    <property type="term" value="F:hexosyltransferase activity"/>
    <property type="evidence" value="ECO:0007669"/>
    <property type="project" value="InterPro"/>
</dbReference>
<comment type="subcellular location">
    <subcellularLocation>
        <location evidence="1 10">Golgi apparatus membrane</location>
        <topology evidence="1 10">Single-pass type II membrane protein</topology>
    </subcellularLocation>
</comment>
<dbReference type="GO" id="GO:0000139">
    <property type="term" value="C:Golgi membrane"/>
    <property type="evidence" value="ECO:0007669"/>
    <property type="project" value="UniProtKB-SubCell"/>
</dbReference>
<keyword evidence="9 10" id="KW-0472">Membrane</keyword>
<sequence length="419" mass="48652">MRILAPVYFVFRSLPVKVFLLSGFPCHNWRYLHRNTWQRQLLKFVILPAIILTALTYVLLSLNHFTVLWPERKFLYMNKRGYKTLLCGLPNRRFSWETRLRQTWRYPDANQPAESGLSNITFSPPETYLSFTYPLDARGGCKVNKGTRTRVNIALLILSSAKNYEHRRLVRETYGRIIAESDEITLLFMLGNVDNPDLQAELVAENSVHGDLLQNSADDVRFNIALKEIASVMWVEKNCPHVTHIMKTDDDVYVNVKNAIKHASRHMNDHKTMHGWKMPHRCYDKHFLNDAIRIVSGINTSYAPELRFPFEQFPDFLIQSYMYTGSAMRSLTWEAMQGPFWAIEADAYLAGVLAERAQIARKHDGRFRVSFAETIMTKDVTPSAVMWLFYKNAIVVSHIHAPGYHLLPDDMHYLHKLLS</sequence>
<evidence type="ECO:0000256" key="3">
    <source>
        <dbReference type="ARBA" id="ARBA00022676"/>
    </source>
</evidence>
<dbReference type="GO" id="GO:0006493">
    <property type="term" value="P:protein O-linked glycosylation"/>
    <property type="evidence" value="ECO:0007669"/>
    <property type="project" value="TreeGrafter"/>
</dbReference>
<evidence type="ECO:0000256" key="9">
    <source>
        <dbReference type="ARBA" id="ARBA00023136"/>
    </source>
</evidence>
<keyword evidence="4" id="KW-0808">Transferase</keyword>
<keyword evidence="6" id="KW-0735">Signal-anchor</keyword>
<evidence type="ECO:0000256" key="5">
    <source>
        <dbReference type="ARBA" id="ARBA00022692"/>
    </source>
</evidence>
<protein>
    <recommendedName>
        <fullName evidence="10">Hexosyltransferase</fullName>
        <ecNumber evidence="10">2.4.1.-</ecNumber>
    </recommendedName>
</protein>
<comment type="caution">
    <text evidence="10">Lacks conserved residue(s) required for the propagation of feature annotation.</text>
</comment>
<evidence type="ECO:0000313" key="11">
    <source>
        <dbReference type="EMBL" id="CAD7282037.1"/>
    </source>
</evidence>
<dbReference type="PANTHER" id="PTHR11214:SF334">
    <property type="entry name" value="HEXOSYLTRANSFERASE"/>
    <property type="match status" value="1"/>
</dbReference>
<evidence type="ECO:0000256" key="8">
    <source>
        <dbReference type="ARBA" id="ARBA00023034"/>
    </source>
</evidence>
<accession>A0A7R9GGY1</accession>
<name>A0A7R9GGY1_9CRUS</name>
<keyword evidence="3 10" id="KW-0328">Glycosyltransferase</keyword>
<dbReference type="InterPro" id="IPR002659">
    <property type="entry name" value="Glyco_trans_31"/>
</dbReference>
<evidence type="ECO:0000256" key="4">
    <source>
        <dbReference type="ARBA" id="ARBA00022679"/>
    </source>
</evidence>
<dbReference type="Pfam" id="PF01762">
    <property type="entry name" value="Galactosyl_T"/>
    <property type="match status" value="1"/>
</dbReference>
<evidence type="ECO:0000256" key="6">
    <source>
        <dbReference type="ARBA" id="ARBA00022968"/>
    </source>
</evidence>
<dbReference type="Proteomes" id="UP000678499">
    <property type="component" value="Unassembled WGS sequence"/>
</dbReference>
<proteinExistence type="inferred from homology"/>
<dbReference type="Gene3D" id="3.90.550.50">
    <property type="match status" value="1"/>
</dbReference>
<evidence type="ECO:0000313" key="12">
    <source>
        <dbReference type="Proteomes" id="UP000678499"/>
    </source>
</evidence>
<gene>
    <name evidence="11" type="ORF">NMOB1V02_LOCUS9669</name>
</gene>